<evidence type="ECO:0000259" key="3">
    <source>
        <dbReference type="PROSITE" id="PS51269"/>
    </source>
</evidence>
<comment type="similarity">
    <text evidence="2">Belongs to the COMM domain-containing protein 3 family.</text>
</comment>
<organism evidence="5">
    <name type="scientific">Thrips palmi</name>
    <name type="common">Melon thrips</name>
    <dbReference type="NCBI Taxonomy" id="161013"/>
    <lineage>
        <taxon>Eukaryota</taxon>
        <taxon>Metazoa</taxon>
        <taxon>Ecdysozoa</taxon>
        <taxon>Arthropoda</taxon>
        <taxon>Hexapoda</taxon>
        <taxon>Insecta</taxon>
        <taxon>Pterygota</taxon>
        <taxon>Neoptera</taxon>
        <taxon>Paraneoptera</taxon>
        <taxon>Thysanoptera</taxon>
        <taxon>Terebrantia</taxon>
        <taxon>Thripoidea</taxon>
        <taxon>Thripidae</taxon>
        <taxon>Thrips</taxon>
    </lineage>
</organism>
<proteinExistence type="inferred from homology"/>
<dbReference type="InterPro" id="IPR037355">
    <property type="entry name" value="COMMD3"/>
</dbReference>
<name>A0A6P8ZZ67_THRPL</name>
<gene>
    <name evidence="5" type="primary">LOC117651100</name>
</gene>
<dbReference type="PROSITE" id="PS51269">
    <property type="entry name" value="COMM"/>
    <property type="match status" value="1"/>
</dbReference>
<accession>A0A6P8ZZ67</accession>
<dbReference type="PANTHER" id="PTHR31159:SF1">
    <property type="entry name" value="COMM DOMAIN-CONTAINING PROTEIN 3"/>
    <property type="match status" value="1"/>
</dbReference>
<feature type="domain" description="COMM" evidence="3">
    <location>
        <begin position="127"/>
        <end position="196"/>
    </location>
</feature>
<dbReference type="RefSeq" id="XP_034250748.1">
    <property type="nucleotide sequence ID" value="XM_034394857.1"/>
</dbReference>
<dbReference type="KEGG" id="tpal:117651100"/>
<evidence type="ECO:0000256" key="2">
    <source>
        <dbReference type="ARBA" id="ARBA00093469"/>
    </source>
</evidence>
<evidence type="ECO:0000313" key="4">
    <source>
        <dbReference type="Proteomes" id="UP000515158"/>
    </source>
</evidence>
<dbReference type="PANTHER" id="PTHR31159">
    <property type="entry name" value="COMM DOMAIN-CONTAINING PROTEIN 3"/>
    <property type="match status" value="1"/>
</dbReference>
<dbReference type="InterPro" id="IPR017920">
    <property type="entry name" value="COMM"/>
</dbReference>
<sequence>METRLCADVLSGLKRLGNSTLVNEDLFSKLLVCGVNTITQSNSQSLNFLSLATGSSKGDVMKEAHFSLLALLVEAARMDVSSDSLQSFLESKVNWPANRCKKLTTAFNEALPHIQVSLANVGFHPPHVVDVKWSLLHNIKSSSSEHAANTIVAVNFKTEGMTNSSEDDVQFMCTLPELQDLVSKLKEALRQMERVAQMSHP</sequence>
<reference evidence="5" key="1">
    <citation type="submission" date="2025-08" db="UniProtKB">
        <authorList>
            <consortium name="RefSeq"/>
        </authorList>
    </citation>
    <scope>IDENTIFICATION</scope>
    <source>
        <tissue evidence="5">Total insect</tissue>
    </source>
</reference>
<protein>
    <recommendedName>
        <fullName evidence="1">COMM domain-containing protein 3</fullName>
    </recommendedName>
</protein>
<keyword evidence="4" id="KW-1185">Reference proteome</keyword>
<evidence type="ECO:0000256" key="1">
    <source>
        <dbReference type="ARBA" id="ARBA00016548"/>
    </source>
</evidence>
<dbReference type="InParanoid" id="A0A6P8ZZ67"/>
<dbReference type="Pfam" id="PF07258">
    <property type="entry name" value="COMM_domain"/>
    <property type="match status" value="1"/>
</dbReference>
<evidence type="ECO:0000313" key="5">
    <source>
        <dbReference type="RefSeq" id="XP_034250748.1"/>
    </source>
</evidence>
<dbReference type="GO" id="GO:0006814">
    <property type="term" value="P:sodium ion transport"/>
    <property type="evidence" value="ECO:0007669"/>
    <property type="project" value="InterPro"/>
</dbReference>
<dbReference type="OrthoDB" id="1917519at2759"/>
<dbReference type="Proteomes" id="UP000515158">
    <property type="component" value="Unplaced"/>
</dbReference>
<dbReference type="FunCoup" id="A0A6P8ZZ67">
    <property type="interactions" value="13"/>
</dbReference>
<dbReference type="AlphaFoldDB" id="A0A6P8ZZ67"/>
<dbReference type="GeneID" id="117651100"/>